<dbReference type="AlphaFoldDB" id="A0AA38W2G0"/>
<organism evidence="2 3">
    <name type="scientific">Coniochaeta hoffmannii</name>
    <dbReference type="NCBI Taxonomy" id="91930"/>
    <lineage>
        <taxon>Eukaryota</taxon>
        <taxon>Fungi</taxon>
        <taxon>Dikarya</taxon>
        <taxon>Ascomycota</taxon>
        <taxon>Pezizomycotina</taxon>
        <taxon>Sordariomycetes</taxon>
        <taxon>Sordariomycetidae</taxon>
        <taxon>Coniochaetales</taxon>
        <taxon>Coniochaetaceae</taxon>
        <taxon>Coniochaeta</taxon>
    </lineage>
</organism>
<feature type="compositionally biased region" description="Low complexity" evidence="1">
    <location>
        <begin position="231"/>
        <end position="264"/>
    </location>
</feature>
<feature type="region of interest" description="Disordered" evidence="1">
    <location>
        <begin position="311"/>
        <end position="331"/>
    </location>
</feature>
<dbReference type="Proteomes" id="UP001174691">
    <property type="component" value="Unassembled WGS sequence"/>
</dbReference>
<sequence>MLNALGRLFSPRQGETAINKPPSTKSSIDDSSVSPEDLSNIKPLNYPVRTPRHAPPSEGEDVIWAYINGTSNVSALANLKAVQAKAHGQAKKRRSRVADRKPYSLVPGGHLETVAWVSQPNSPQALARLFAARDEAARRRNARFVQGFNLVRTLPEPEPRTGTKTDAPCLPRFDKVSNGFVPLTRLFSEEVSLTKPTHDIVDGLSENNAASDNEVVKTKGTLTGSSDLDTPIEGGETTPVGEPSETPESESGSDAGSDSSNSSSDSDDDDSFEEWASGEEQPAAITRPVLPPPGTPLSEIDAFAAAWSENAAVTQQSASAPPPAPDPPRATLPDIYPIRRKGMYLYSTTAADRRFSYIKSYLCLREDLRPINILLLLVHYRRRAACSAARRNPAFFRAAQDIDWTGILDEQLPARRGDSTRMYNRHAIRTWLQYGGGYVFSRTNSRGDTVYLEEDEEDARLSWPALVAREDPKKERKEIRDGEVLMRVHGLDSIRPRERRRKERPGRSNLGWVITAPK</sequence>
<feature type="compositionally biased region" description="Acidic residues" evidence="1">
    <location>
        <begin position="265"/>
        <end position="277"/>
    </location>
</feature>
<evidence type="ECO:0000313" key="2">
    <source>
        <dbReference type="EMBL" id="KAJ9161376.1"/>
    </source>
</evidence>
<feature type="region of interest" description="Disordered" evidence="1">
    <location>
        <begin position="1"/>
        <end position="56"/>
    </location>
</feature>
<name>A0AA38W2G0_9PEZI</name>
<reference evidence="2" key="1">
    <citation type="submission" date="2022-07" db="EMBL/GenBank/DDBJ databases">
        <title>Fungi with potential for degradation of polypropylene.</title>
        <authorList>
            <person name="Gostincar C."/>
        </authorList>
    </citation>
    <scope>NUCLEOTIDE SEQUENCE</scope>
    <source>
        <strain evidence="2">EXF-13287</strain>
    </source>
</reference>
<protein>
    <submittedName>
        <fullName evidence="2">Uncharacterized protein</fullName>
    </submittedName>
</protein>
<feature type="compositionally biased region" description="Pro residues" evidence="1">
    <location>
        <begin position="320"/>
        <end position="330"/>
    </location>
</feature>
<feature type="compositionally biased region" description="Low complexity" evidence="1">
    <location>
        <begin position="21"/>
        <end position="37"/>
    </location>
</feature>
<gene>
    <name evidence="2" type="ORF">NKR19_g2315</name>
</gene>
<comment type="caution">
    <text evidence="2">The sequence shown here is derived from an EMBL/GenBank/DDBJ whole genome shotgun (WGS) entry which is preliminary data.</text>
</comment>
<keyword evidence="3" id="KW-1185">Reference proteome</keyword>
<evidence type="ECO:0000256" key="1">
    <source>
        <dbReference type="SAM" id="MobiDB-lite"/>
    </source>
</evidence>
<evidence type="ECO:0000313" key="3">
    <source>
        <dbReference type="Proteomes" id="UP001174691"/>
    </source>
</evidence>
<proteinExistence type="predicted"/>
<dbReference type="EMBL" id="JANBVN010000023">
    <property type="protein sequence ID" value="KAJ9161376.1"/>
    <property type="molecule type" value="Genomic_DNA"/>
</dbReference>
<feature type="region of interest" description="Disordered" evidence="1">
    <location>
        <begin position="211"/>
        <end position="298"/>
    </location>
</feature>
<accession>A0AA38W2G0</accession>